<keyword evidence="2" id="KW-1185">Reference proteome</keyword>
<reference evidence="2" key="1">
    <citation type="journal article" date="2020" name="Nat. Commun.">
        <title>Genome sequence of the cluster root forming white lupin.</title>
        <authorList>
            <person name="Hufnagel B."/>
            <person name="Marques A."/>
            <person name="Soriano A."/>
            <person name="Marques L."/>
            <person name="Divol F."/>
            <person name="Doumas P."/>
            <person name="Sallet E."/>
            <person name="Mancinotti D."/>
            <person name="Carrere S."/>
            <person name="Marande W."/>
            <person name="Arribat S."/>
            <person name="Keller J."/>
            <person name="Huneau C."/>
            <person name="Blein T."/>
            <person name="Aime D."/>
            <person name="Laguerre M."/>
            <person name="Taylor J."/>
            <person name="Schubert V."/>
            <person name="Nelson M."/>
            <person name="Geu-Flores F."/>
            <person name="Crespi M."/>
            <person name="Gallardo-Guerrero K."/>
            <person name="Delaux P.-M."/>
            <person name="Salse J."/>
            <person name="Berges H."/>
            <person name="Guyot R."/>
            <person name="Gouzy J."/>
            <person name="Peret B."/>
        </authorList>
    </citation>
    <scope>NUCLEOTIDE SEQUENCE [LARGE SCALE GENOMIC DNA]</scope>
    <source>
        <strain evidence="2">cv. Amiga</strain>
    </source>
</reference>
<sequence>MSNESSSPHGSASSPESDITFLDFSESNEIDYFGLNLGKYPSVEIDWEAI</sequence>
<name>A0A6A4PTF4_LUPAL</name>
<comment type="caution">
    <text evidence="1">The sequence shown here is derived from an EMBL/GenBank/DDBJ whole genome shotgun (WGS) entry which is preliminary data.</text>
</comment>
<evidence type="ECO:0000313" key="1">
    <source>
        <dbReference type="EMBL" id="KAE9604773.1"/>
    </source>
</evidence>
<gene>
    <name evidence="1" type="ORF">Lalb_Chr11g0075291</name>
</gene>
<proteinExistence type="predicted"/>
<dbReference type="AlphaFoldDB" id="A0A6A4PTF4"/>
<evidence type="ECO:0000313" key="2">
    <source>
        <dbReference type="Proteomes" id="UP000447434"/>
    </source>
</evidence>
<dbReference type="OrthoDB" id="663856at2759"/>
<organism evidence="1 2">
    <name type="scientific">Lupinus albus</name>
    <name type="common">White lupine</name>
    <name type="synonym">Lupinus termis</name>
    <dbReference type="NCBI Taxonomy" id="3870"/>
    <lineage>
        <taxon>Eukaryota</taxon>
        <taxon>Viridiplantae</taxon>
        <taxon>Streptophyta</taxon>
        <taxon>Embryophyta</taxon>
        <taxon>Tracheophyta</taxon>
        <taxon>Spermatophyta</taxon>
        <taxon>Magnoliopsida</taxon>
        <taxon>eudicotyledons</taxon>
        <taxon>Gunneridae</taxon>
        <taxon>Pentapetalae</taxon>
        <taxon>rosids</taxon>
        <taxon>fabids</taxon>
        <taxon>Fabales</taxon>
        <taxon>Fabaceae</taxon>
        <taxon>Papilionoideae</taxon>
        <taxon>50 kb inversion clade</taxon>
        <taxon>genistoids sensu lato</taxon>
        <taxon>core genistoids</taxon>
        <taxon>Genisteae</taxon>
        <taxon>Lupinus</taxon>
    </lineage>
</organism>
<dbReference type="Proteomes" id="UP000447434">
    <property type="component" value="Chromosome 11"/>
</dbReference>
<accession>A0A6A4PTF4</accession>
<protein>
    <submittedName>
        <fullName evidence="1">Uncharacterized protein</fullName>
    </submittedName>
</protein>
<dbReference type="EMBL" id="WOCE01000011">
    <property type="protein sequence ID" value="KAE9604773.1"/>
    <property type="molecule type" value="Genomic_DNA"/>
</dbReference>